<dbReference type="InterPro" id="IPR050559">
    <property type="entry name" value="P-Pant_transferase_sf"/>
</dbReference>
<dbReference type="OMA" id="HRTCRIP"/>
<evidence type="ECO:0000313" key="4">
    <source>
        <dbReference type="EMBL" id="AER36018.1"/>
    </source>
</evidence>
<evidence type="ECO:0000259" key="3">
    <source>
        <dbReference type="Pfam" id="PF22624"/>
    </source>
</evidence>
<feature type="domain" description="4'-phosphopantetheinyl transferase N-terminal" evidence="3">
    <location>
        <begin position="37"/>
        <end position="128"/>
    </location>
</feature>
<protein>
    <recommendedName>
        <fullName evidence="1">holo-[acyl-carrier-protein] synthase</fullName>
        <ecNumber evidence="1">2.7.8.7</ecNumber>
    </recommendedName>
</protein>
<dbReference type="InterPro" id="IPR055066">
    <property type="entry name" value="AASDHPPT_N"/>
</dbReference>
<dbReference type="BRENDA" id="2.7.8.7">
    <property type="organism ID" value="859"/>
</dbReference>
<dbReference type="GO" id="GO:0005829">
    <property type="term" value="C:cytosol"/>
    <property type="evidence" value="ECO:0007669"/>
    <property type="project" value="TreeGrafter"/>
</dbReference>
<dbReference type="PANTHER" id="PTHR12215:SF10">
    <property type="entry name" value="L-AMINOADIPATE-SEMIALDEHYDE DEHYDROGENASE-PHOSPHOPANTETHEINYL TRANSFERASE"/>
    <property type="match status" value="1"/>
</dbReference>
<evidence type="ECO:0000256" key="2">
    <source>
        <dbReference type="ARBA" id="ARBA00022679"/>
    </source>
</evidence>
<reference evidence="5" key="2">
    <citation type="submission" date="2019-11" db="EMBL/GenBank/DDBJ databases">
        <title>Bipolaris sorokiniana Genome sequencing.</title>
        <authorList>
            <person name="Wang H."/>
        </authorList>
    </citation>
    <scope>NUCLEOTIDE SEQUENCE</scope>
</reference>
<organism evidence="4">
    <name type="scientific">Cochliobolus sativus</name>
    <name type="common">Common root rot and spot blotch fungus</name>
    <name type="synonym">Bipolaris sorokiniana</name>
    <dbReference type="NCBI Taxonomy" id="45130"/>
    <lineage>
        <taxon>Eukaryota</taxon>
        <taxon>Fungi</taxon>
        <taxon>Dikarya</taxon>
        <taxon>Ascomycota</taxon>
        <taxon>Pezizomycotina</taxon>
        <taxon>Dothideomycetes</taxon>
        <taxon>Pleosporomycetidae</taxon>
        <taxon>Pleosporales</taxon>
        <taxon>Pleosporineae</taxon>
        <taxon>Pleosporaceae</taxon>
        <taxon>Bipolaris</taxon>
    </lineage>
</organism>
<accession>G8DNT2</accession>
<dbReference type="Gene3D" id="3.90.470.20">
    <property type="entry name" value="4'-phosphopantetheinyl transferase domain"/>
    <property type="match status" value="2"/>
</dbReference>
<name>G8DNT2_COCSA</name>
<dbReference type="EMBL" id="HQ830035">
    <property type="protein sequence ID" value="AER36018.1"/>
    <property type="molecule type" value="Genomic_DNA"/>
</dbReference>
<dbReference type="SMR" id="G8DNT2"/>
<dbReference type="EC" id="2.7.8.7" evidence="1"/>
<keyword evidence="2 4" id="KW-0808">Transferase</keyword>
<dbReference type="AlphaFoldDB" id="G8DNT2"/>
<dbReference type="Proteomes" id="UP000624244">
    <property type="component" value="Unassembled WGS sequence"/>
</dbReference>
<gene>
    <name evidence="4" type="primary">PPT1</name>
    <name evidence="5" type="ORF">GGP41_005557</name>
</gene>
<dbReference type="SUPFAM" id="SSF56214">
    <property type="entry name" value="4'-phosphopantetheinyl transferase"/>
    <property type="match status" value="2"/>
</dbReference>
<evidence type="ECO:0000313" key="5">
    <source>
        <dbReference type="EMBL" id="KAF5848159.1"/>
    </source>
</evidence>
<dbReference type="PANTHER" id="PTHR12215">
    <property type="entry name" value="PHOSPHOPANTETHEINE TRANSFERASE"/>
    <property type="match status" value="1"/>
</dbReference>
<sequence>MVDQDDNGAAGSSFTCWLLDTRSIWPGTKITDSEAAREALSLVSLEERENITRKYHIADARMSLGSALLKRLFVHRMLGIPWKDIRFGRKRDPKHGKPIALLPPPQHGPAPLEFNISHQAGLVALVGCKTDELDAEVGVDIVCVNERDEYRVIDKEGFDGWIDMYAEIYSQEELFDLKYNVDSFPLLDGTMVTQEIIGRHDRCCARHKQLSITLPNGEKRVFDSELLIDAKLRRFYTFWCYKEAYIKLDGEALLAQWIPRLEFKNVRAPRAGTPARCSTHGTWGERISDAEVWFTMKADGKGPAGVKGMKRDESKRLDDTRVEIQAFDEKFMIGVAAKERTDAVVDGNRQKLPEVLTQFQALHLDEDIMSVARVA</sequence>
<dbReference type="GO" id="GO:0019878">
    <property type="term" value="P:lysine biosynthetic process via aminoadipic acid"/>
    <property type="evidence" value="ECO:0007669"/>
    <property type="project" value="TreeGrafter"/>
</dbReference>
<dbReference type="EMBL" id="WNKQ01000011">
    <property type="protein sequence ID" value="KAF5848159.1"/>
    <property type="molecule type" value="Genomic_DNA"/>
</dbReference>
<dbReference type="GO" id="GO:0008897">
    <property type="term" value="F:holo-[acyl-carrier-protein] synthase activity"/>
    <property type="evidence" value="ECO:0007669"/>
    <property type="project" value="UniProtKB-EC"/>
</dbReference>
<dbReference type="PHI-base" id="PHI:2258"/>
<dbReference type="Pfam" id="PF22624">
    <property type="entry name" value="AASDHPPT_N"/>
    <property type="match status" value="1"/>
</dbReference>
<dbReference type="GO" id="GO:0000287">
    <property type="term" value="F:magnesium ion binding"/>
    <property type="evidence" value="ECO:0007669"/>
    <property type="project" value="InterPro"/>
</dbReference>
<reference evidence="4" key="1">
    <citation type="journal article" date="2012" name="Mol. Plant Pathol.">
        <title>Sfp-type 4'-phosphopantetheinyl transferase is required for lysine synthesis, tolerance to oxidative stress and virulence in the plant pathogenic fungus Cochliobolus sativus.</title>
        <authorList>
            <person name="Leng Y."/>
            <person name="Zhong S."/>
        </authorList>
    </citation>
    <scope>NUCLEOTIDE SEQUENCE</scope>
    <source>
        <strain evidence="4">ND90Pr</strain>
    </source>
</reference>
<dbReference type="InterPro" id="IPR037143">
    <property type="entry name" value="4-PPantetheinyl_Trfase_dom_sf"/>
</dbReference>
<proteinExistence type="predicted"/>
<evidence type="ECO:0000256" key="1">
    <source>
        <dbReference type="ARBA" id="ARBA00013172"/>
    </source>
</evidence>